<organism evidence="3 4">
    <name type="scientific">Arthrobacter burdickii</name>
    <dbReference type="NCBI Taxonomy" id="3035920"/>
    <lineage>
        <taxon>Bacteria</taxon>
        <taxon>Bacillati</taxon>
        <taxon>Actinomycetota</taxon>
        <taxon>Actinomycetes</taxon>
        <taxon>Micrococcales</taxon>
        <taxon>Micrococcaceae</taxon>
        <taxon>Arthrobacter</taxon>
    </lineage>
</organism>
<keyword evidence="1" id="KW-1133">Transmembrane helix</keyword>
<evidence type="ECO:0000313" key="3">
    <source>
        <dbReference type="EMBL" id="MDN4611025.1"/>
    </source>
</evidence>
<feature type="transmembrane region" description="Helical" evidence="1">
    <location>
        <begin position="60"/>
        <end position="82"/>
    </location>
</feature>
<keyword evidence="1" id="KW-0812">Transmembrane</keyword>
<dbReference type="Proteomes" id="UP001174209">
    <property type="component" value="Unassembled WGS sequence"/>
</dbReference>
<keyword evidence="1" id="KW-0472">Membrane</keyword>
<evidence type="ECO:0000259" key="2">
    <source>
        <dbReference type="Pfam" id="PF13559"/>
    </source>
</evidence>
<gene>
    <name evidence="3" type="ORF">P5G52_09090</name>
</gene>
<dbReference type="EMBL" id="JAROCG010000001">
    <property type="protein sequence ID" value="MDN4611025.1"/>
    <property type="molecule type" value="Genomic_DNA"/>
</dbReference>
<dbReference type="RefSeq" id="WP_301226675.1">
    <property type="nucleotide sequence ID" value="NZ_JAROCG010000001.1"/>
</dbReference>
<dbReference type="Pfam" id="PF13559">
    <property type="entry name" value="DUF4129"/>
    <property type="match status" value="1"/>
</dbReference>
<feature type="domain" description="Protein-glutamine gamma-glutamyltransferase-like C-terminal" evidence="2">
    <location>
        <begin position="129"/>
        <end position="195"/>
    </location>
</feature>
<evidence type="ECO:0000256" key="1">
    <source>
        <dbReference type="SAM" id="Phobius"/>
    </source>
</evidence>
<reference evidence="3" key="1">
    <citation type="submission" date="2023-06" db="EMBL/GenBank/DDBJ databases">
        <title>MT1 and MT2 Draft Genomes of Novel Species.</title>
        <authorList>
            <person name="Venkateswaran K."/>
        </authorList>
    </citation>
    <scope>NUCLEOTIDE SEQUENCE</scope>
    <source>
        <strain evidence="3">IIF3SC-B10</strain>
    </source>
</reference>
<name>A0ABT8K0S6_9MICC</name>
<protein>
    <submittedName>
        <fullName evidence="3">DUF4129 domain-containing protein</fullName>
    </submittedName>
</protein>
<proteinExistence type="predicted"/>
<accession>A0ABT8K0S6</accession>
<keyword evidence="4" id="KW-1185">Reference proteome</keyword>
<sequence>MSTGTLPFLVPDPDEARRLLEEELAKPAYVEAQPNLVERIIGDVLRSIVRLLDGLGGLGAGPGTLIVAIGAALLILLAIVLIRPRLNARGRKSEAGVFDDGGKRSGAHHRNRAAGLARNGDWNDAVAELLRAIIRSAEERLVIEEQPGRTATEAGIQLGGVFPPLSSDVAWLADLFNETRYGSGTATDEDYRRAAGLDARLSSERPLRAEGTAPLVAPQ</sequence>
<dbReference type="InterPro" id="IPR025403">
    <property type="entry name" value="TgpA-like_C"/>
</dbReference>
<evidence type="ECO:0000313" key="4">
    <source>
        <dbReference type="Proteomes" id="UP001174209"/>
    </source>
</evidence>
<comment type="caution">
    <text evidence="3">The sequence shown here is derived from an EMBL/GenBank/DDBJ whole genome shotgun (WGS) entry which is preliminary data.</text>
</comment>